<feature type="chain" id="PRO_5011736847" evidence="1">
    <location>
        <begin position="34"/>
        <end position="216"/>
    </location>
</feature>
<keyword evidence="1" id="KW-0732">Signal</keyword>
<sequence length="216" mass="23499">MKTPVASLYLSMFPRRFCNAAILLGCLTTAAMAQETTGTPVADAPVYRVGDRWTVMYGKTAIAETVVSVTAEQTTITESKNGGAPYEAVFDSQGCLTRSGNTTYEPSLGSLSFPMMVGKSWDSHWVVRNSSGSHENDAHVRVEAFERIEVSAGSFDAFKIAMRGISVWTQTGLSQAPWAATYWYAPDVKRVVRSEFSQIHWGGSADFEVSAFSLAP</sequence>
<name>A0A1H4A3D5_9BURK</name>
<dbReference type="OrthoDB" id="574237at2"/>
<dbReference type="Gene3D" id="2.40.360.20">
    <property type="match status" value="1"/>
</dbReference>
<keyword evidence="3" id="KW-1185">Reference proteome</keyword>
<evidence type="ECO:0000256" key="1">
    <source>
        <dbReference type="SAM" id="SignalP"/>
    </source>
</evidence>
<dbReference type="Proteomes" id="UP000198638">
    <property type="component" value="Unassembled WGS sequence"/>
</dbReference>
<protein>
    <submittedName>
        <fullName evidence="2">Uncharacterized protein</fullName>
    </submittedName>
</protein>
<dbReference type="AlphaFoldDB" id="A0A1H4A3D5"/>
<dbReference type="STRING" id="83784.SAMN05192564_1011013"/>
<dbReference type="EMBL" id="FNRQ01000001">
    <property type="protein sequence ID" value="SEA30486.1"/>
    <property type="molecule type" value="Genomic_DNA"/>
</dbReference>
<reference evidence="3" key="1">
    <citation type="submission" date="2016-10" db="EMBL/GenBank/DDBJ databases">
        <authorList>
            <person name="Varghese N."/>
            <person name="Submissions S."/>
        </authorList>
    </citation>
    <scope>NUCLEOTIDE SEQUENCE [LARGE SCALE GENOMIC DNA]</scope>
    <source>
        <strain evidence="3">LMG 24000</strain>
    </source>
</reference>
<evidence type="ECO:0000313" key="3">
    <source>
        <dbReference type="Proteomes" id="UP000198638"/>
    </source>
</evidence>
<accession>A0A1H4A3D5</accession>
<evidence type="ECO:0000313" key="2">
    <source>
        <dbReference type="EMBL" id="SEA30486.1"/>
    </source>
</evidence>
<feature type="signal peptide" evidence="1">
    <location>
        <begin position="1"/>
        <end position="33"/>
    </location>
</feature>
<proteinExistence type="predicted"/>
<gene>
    <name evidence="2" type="ORF">SAMN05192564_1011013</name>
</gene>
<organism evidence="2 3">
    <name type="scientific">Paraburkholderia sartisoli</name>
    <dbReference type="NCBI Taxonomy" id="83784"/>
    <lineage>
        <taxon>Bacteria</taxon>
        <taxon>Pseudomonadati</taxon>
        <taxon>Pseudomonadota</taxon>
        <taxon>Betaproteobacteria</taxon>
        <taxon>Burkholderiales</taxon>
        <taxon>Burkholderiaceae</taxon>
        <taxon>Paraburkholderia</taxon>
    </lineage>
</organism>
<dbReference type="RefSeq" id="WP_143130387.1">
    <property type="nucleotide sequence ID" value="NZ_FNRQ01000001.1"/>
</dbReference>